<gene>
    <name evidence="1" type="ORF">C666_11855</name>
</gene>
<dbReference type="Pfam" id="PF11828">
    <property type="entry name" value="DUF3348"/>
    <property type="match status" value="1"/>
</dbReference>
<evidence type="ECO:0008006" key="3">
    <source>
        <dbReference type="Google" id="ProtNLM"/>
    </source>
</evidence>
<evidence type="ECO:0000313" key="1">
    <source>
        <dbReference type="EMBL" id="ENO87021.1"/>
    </source>
</evidence>
<organism evidence="1 2">
    <name type="scientific">Thauera linaloolentis (strain DSM 12138 / JCM 21573 / CCUG 41526 / CIP 105981 / IAM 15112 / NBRC 102519 / 47Lol)</name>
    <dbReference type="NCBI Taxonomy" id="1123367"/>
    <lineage>
        <taxon>Bacteria</taxon>
        <taxon>Pseudomonadati</taxon>
        <taxon>Pseudomonadota</taxon>
        <taxon>Betaproteobacteria</taxon>
        <taxon>Rhodocyclales</taxon>
        <taxon>Zoogloeaceae</taxon>
        <taxon>Thauera</taxon>
    </lineage>
</organism>
<comment type="caution">
    <text evidence="1">The sequence shown here is derived from an EMBL/GenBank/DDBJ whole genome shotgun (WGS) entry which is preliminary data.</text>
</comment>
<sequence>MTQGLPSTRFNSAALVRALAGLAVADAGEPKQSFAERLGAWLDFKDALALYSALNSSAAAPAADVRAGASAAAALRSEWLRTRGRLAERIATAEGGTRDAEQDGPSPALAWPAALAEAAADALADPAAPDFLPLHRYYLAQQRSLAAGIAPLRARTRAAMAGQSAALKQLAALDAVMEQALSAREASLLAQVPVLLGQRFGRLSGAHGGEAGGAREPGHGPGQWMQADGWPARFCTEMQHVLLAELDLRLMPVAGLVAALETESTERE</sequence>
<evidence type="ECO:0000313" key="2">
    <source>
        <dbReference type="Proteomes" id="UP000013232"/>
    </source>
</evidence>
<protein>
    <recommendedName>
        <fullName evidence="3">DUF3348 domain-containing protein</fullName>
    </recommendedName>
</protein>
<dbReference type="InterPro" id="IPR021783">
    <property type="entry name" value="DUF3348"/>
</dbReference>
<dbReference type="EMBL" id="AMXE01000044">
    <property type="protein sequence ID" value="ENO87021.1"/>
    <property type="molecule type" value="Genomic_DNA"/>
</dbReference>
<reference evidence="1 2" key="1">
    <citation type="submission" date="2012-09" db="EMBL/GenBank/DDBJ databases">
        <title>Draft Genome Sequences of 6 Strains from Genus Thauera.</title>
        <authorList>
            <person name="Liu B."/>
            <person name="Shapleigh J.P."/>
            <person name="Frostegard A.H."/>
        </authorList>
    </citation>
    <scope>NUCLEOTIDE SEQUENCE [LARGE SCALE GENOMIC DNA]</scope>
    <source>
        <strain evidence="2">47Lol / DSM 12138</strain>
    </source>
</reference>
<dbReference type="AlphaFoldDB" id="N6XYW9"/>
<dbReference type="STRING" id="1123367.GCA_000621305_01342"/>
<keyword evidence="2" id="KW-1185">Reference proteome</keyword>
<dbReference type="eggNOG" id="ENOG5031BY6">
    <property type="taxonomic scope" value="Bacteria"/>
</dbReference>
<accession>N6XYW9</accession>
<name>N6XYW9_THAL4</name>
<proteinExistence type="predicted"/>
<dbReference type="OrthoDB" id="5949373at2"/>
<dbReference type="Proteomes" id="UP000013232">
    <property type="component" value="Unassembled WGS sequence"/>
</dbReference>